<accession>A0A2L1GPA9</accession>
<keyword evidence="2" id="KW-0413">Isomerase</keyword>
<proteinExistence type="predicted"/>
<dbReference type="EMBL" id="CP021255">
    <property type="protein sequence ID" value="AVD71509.1"/>
    <property type="molecule type" value="Genomic_DNA"/>
</dbReference>
<name>A0A2L1GPA9_9BACT</name>
<reference evidence="2 3" key="1">
    <citation type="journal article" date="2018" name="MBio">
        <title>Insights into the evolution of host association through the isolation and characterization of a novel human periodontal pathobiont, Desulfobulbus oralis.</title>
        <authorList>
            <person name="Cross K.L."/>
            <person name="Chirania P."/>
            <person name="Xiong W."/>
            <person name="Beall C.J."/>
            <person name="Elkins J.G."/>
            <person name="Giannone R.J."/>
            <person name="Griffen A.L."/>
            <person name="Guss A.M."/>
            <person name="Hettich R.L."/>
            <person name="Joshi S.S."/>
            <person name="Mokrzan E.M."/>
            <person name="Martin R.K."/>
            <person name="Zhulin I.B."/>
            <person name="Leys E.J."/>
            <person name="Podar M."/>
        </authorList>
    </citation>
    <scope>NUCLEOTIDE SEQUENCE [LARGE SCALE GENOMIC DNA]</scope>
    <source>
        <strain evidence="2 3">ORNL</strain>
    </source>
</reference>
<dbReference type="Proteomes" id="UP000239867">
    <property type="component" value="Chromosome"/>
</dbReference>
<feature type="domain" description="Xylose isomerase-like TIM barrel" evidence="1">
    <location>
        <begin position="33"/>
        <end position="253"/>
    </location>
</feature>
<evidence type="ECO:0000259" key="1">
    <source>
        <dbReference type="Pfam" id="PF01261"/>
    </source>
</evidence>
<evidence type="ECO:0000313" key="3">
    <source>
        <dbReference type="Proteomes" id="UP000239867"/>
    </source>
</evidence>
<organism evidence="2 3">
    <name type="scientific">Desulfobulbus oralis</name>
    <dbReference type="NCBI Taxonomy" id="1986146"/>
    <lineage>
        <taxon>Bacteria</taxon>
        <taxon>Pseudomonadati</taxon>
        <taxon>Thermodesulfobacteriota</taxon>
        <taxon>Desulfobulbia</taxon>
        <taxon>Desulfobulbales</taxon>
        <taxon>Desulfobulbaceae</taxon>
        <taxon>Desulfobulbus</taxon>
    </lineage>
</organism>
<dbReference type="NCBIfam" id="NF041277">
    <property type="entry name" value="coba_remo_CbiR"/>
    <property type="match status" value="1"/>
</dbReference>
<dbReference type="AlphaFoldDB" id="A0A2L1GPA9"/>
<evidence type="ECO:0000313" key="2">
    <source>
        <dbReference type="EMBL" id="AVD71509.1"/>
    </source>
</evidence>
<gene>
    <name evidence="2" type="ORF">CAY53_08550</name>
</gene>
<dbReference type="Gene3D" id="3.20.20.150">
    <property type="entry name" value="Divalent-metal-dependent TIM barrel enzymes"/>
    <property type="match status" value="1"/>
</dbReference>
<sequence length="280" mass="30580">MTKYALPGLRLGATSFVLPADYVTGLRWAAAHCDDVALLLMETGRCGELLPSAREIAEIGRIARGEGTSLHLHLPTDADCDTRKAAAAMVNKAAMAMERAAVLRPHSFVLHLDFPSLRGTLRLGRACVGMLSEEKRLWTSEALARILALASRPEQVAVENLESFPPSFWDEWVAASACSRCLDAGHVWKDGGDPAALLADWLPRLRVIHLHGVAPGRRDHSSLAFVPPARLDALMHPLWQAGFAGVLTLELFGLDNFIHSHTALVRSWERYTATGSVARR</sequence>
<dbReference type="InterPro" id="IPR036237">
    <property type="entry name" value="Xyl_isomerase-like_sf"/>
</dbReference>
<dbReference type="RefSeq" id="WP_104936762.1">
    <property type="nucleotide sequence ID" value="NZ_CP021255.1"/>
</dbReference>
<dbReference type="InterPro" id="IPR013022">
    <property type="entry name" value="Xyl_isomerase-like_TIM-brl"/>
</dbReference>
<protein>
    <submittedName>
        <fullName evidence="2">Xylose isomerase</fullName>
    </submittedName>
</protein>
<keyword evidence="3" id="KW-1185">Reference proteome</keyword>
<dbReference type="Pfam" id="PF01261">
    <property type="entry name" value="AP_endonuc_2"/>
    <property type="match status" value="1"/>
</dbReference>
<dbReference type="GO" id="GO:0016853">
    <property type="term" value="F:isomerase activity"/>
    <property type="evidence" value="ECO:0007669"/>
    <property type="project" value="UniProtKB-KW"/>
</dbReference>
<dbReference type="OrthoDB" id="9792261at2"/>
<dbReference type="SUPFAM" id="SSF51658">
    <property type="entry name" value="Xylose isomerase-like"/>
    <property type="match status" value="1"/>
</dbReference>
<dbReference type="KEGG" id="deo:CAY53_08550"/>